<dbReference type="InParanoid" id="C5L4R1"/>
<sequence>MDMIRKHIGDVGQKLYEHLVAEIEQIDCRARWGESTAAEVVDAVVVPDLQACYSQLDALISTTKERLDELEREQHTR</sequence>
<accession>C5L4R1</accession>
<gene>
    <name evidence="1" type="ORF">Pmar_PMAR007923</name>
</gene>
<dbReference type="AlphaFoldDB" id="C5L4R1"/>
<proteinExistence type="predicted"/>
<evidence type="ECO:0000313" key="1">
    <source>
        <dbReference type="EMBL" id="EER08252.1"/>
    </source>
</evidence>
<name>C5L4R1_PERM5</name>
<dbReference type="GeneID" id="9064469"/>
<protein>
    <submittedName>
        <fullName evidence="1">Uncharacterized protein</fullName>
    </submittedName>
</protein>
<dbReference type="RefSeq" id="XP_002776436.1">
    <property type="nucleotide sequence ID" value="XM_002776390.1"/>
</dbReference>
<dbReference type="Proteomes" id="UP000007800">
    <property type="component" value="Unassembled WGS sequence"/>
</dbReference>
<organism evidence="2">
    <name type="scientific">Perkinsus marinus (strain ATCC 50983 / TXsc)</name>
    <dbReference type="NCBI Taxonomy" id="423536"/>
    <lineage>
        <taxon>Eukaryota</taxon>
        <taxon>Sar</taxon>
        <taxon>Alveolata</taxon>
        <taxon>Perkinsozoa</taxon>
        <taxon>Perkinsea</taxon>
        <taxon>Perkinsida</taxon>
        <taxon>Perkinsidae</taxon>
        <taxon>Perkinsus</taxon>
    </lineage>
</organism>
<dbReference type="OrthoDB" id="539138at2759"/>
<evidence type="ECO:0000313" key="2">
    <source>
        <dbReference type="Proteomes" id="UP000007800"/>
    </source>
</evidence>
<keyword evidence="2" id="KW-1185">Reference proteome</keyword>
<dbReference type="EMBL" id="GG679132">
    <property type="protein sequence ID" value="EER08252.1"/>
    <property type="molecule type" value="Genomic_DNA"/>
</dbReference>
<reference evidence="1 2" key="1">
    <citation type="submission" date="2008-07" db="EMBL/GenBank/DDBJ databases">
        <authorList>
            <person name="El-Sayed N."/>
            <person name="Caler E."/>
            <person name="Inman J."/>
            <person name="Amedeo P."/>
            <person name="Hass B."/>
            <person name="Wortman J."/>
        </authorList>
    </citation>
    <scope>NUCLEOTIDE SEQUENCE [LARGE SCALE GENOMIC DNA]</scope>
    <source>
        <strain evidence="2">ATCC 50983 / TXsc</strain>
    </source>
</reference>